<evidence type="ECO:0000256" key="2">
    <source>
        <dbReference type="ARBA" id="ARBA00022737"/>
    </source>
</evidence>
<feature type="compositionally biased region" description="Low complexity" evidence="4">
    <location>
        <begin position="549"/>
        <end position="563"/>
    </location>
</feature>
<dbReference type="InterPro" id="IPR036322">
    <property type="entry name" value="WD40_repeat_dom_sf"/>
</dbReference>
<feature type="compositionally biased region" description="Acidic residues" evidence="4">
    <location>
        <begin position="1315"/>
        <end position="1336"/>
    </location>
</feature>
<keyword evidence="1 3" id="KW-0853">WD repeat</keyword>
<feature type="compositionally biased region" description="Polar residues" evidence="4">
    <location>
        <begin position="1110"/>
        <end position="1121"/>
    </location>
</feature>
<feature type="repeat" description="WD" evidence="3">
    <location>
        <begin position="749"/>
        <end position="781"/>
    </location>
</feature>
<feature type="region of interest" description="Disordered" evidence="4">
    <location>
        <begin position="1290"/>
        <end position="1352"/>
    </location>
</feature>
<evidence type="ECO:0000313" key="5">
    <source>
        <dbReference type="EMBL" id="KAK7614008.1"/>
    </source>
</evidence>
<feature type="compositionally biased region" description="Polar residues" evidence="4">
    <location>
        <begin position="1016"/>
        <end position="1029"/>
    </location>
</feature>
<dbReference type="PANTHER" id="PTHR45589">
    <property type="entry name" value="WD REPEAT DOMAIN 62, ISOFORM G"/>
    <property type="match status" value="1"/>
</dbReference>
<dbReference type="Proteomes" id="UP001367316">
    <property type="component" value="Unassembled WGS sequence"/>
</dbReference>
<feature type="compositionally biased region" description="Polar residues" evidence="4">
    <location>
        <begin position="964"/>
        <end position="990"/>
    </location>
</feature>
<feature type="compositionally biased region" description="Gly residues" evidence="4">
    <location>
        <begin position="1242"/>
        <end position="1256"/>
    </location>
</feature>
<proteinExistence type="predicted"/>
<feature type="compositionally biased region" description="Basic and acidic residues" evidence="4">
    <location>
        <begin position="1219"/>
        <end position="1241"/>
    </location>
</feature>
<dbReference type="EMBL" id="JBBPBF010000005">
    <property type="protein sequence ID" value="KAK7614008.1"/>
    <property type="molecule type" value="Genomic_DNA"/>
</dbReference>
<keyword evidence="2" id="KW-0677">Repeat</keyword>
<dbReference type="SUPFAM" id="SSF50978">
    <property type="entry name" value="WD40 repeat-like"/>
    <property type="match status" value="2"/>
</dbReference>
<sequence length="1352" mass="144775">MFSSQPCPRAVQQSLKAQLSVCLSVCQSLRILLQHPCHGHFDHGLLIQAPPRLGVILSSACVAHLFKFSSSFVDVPLRILHCCAQAPRRSHLPTPRSSLLWPCEEERTTRRLEARYILRRPNAQHAGFWSPHTHFALVPWAAKTNANMSFSPLHQSAVMNPAFRLTTPTNSPFVKNGTLRSPYRASRSDLMLSLRQVIGTTASSANAFDSLPSERTFAFTAGAAAVIAHIDDDHQVKQRFFRARPSTTAGNQTPSVYGTPTPSHNGSRTAASLRDAGVGVSHYGSPGGDWADSPGGKSLTAKDRIKAATCVSFSSDGKFLAVGETGYKPRVLVFSTSPDAPPDVPATSMAEHAFGVRAVAFSPDSRYLASLGSANDGFLYIWSINTRTGAAILHSSNKCTNHINRIAWIGNSLIVVGTRHAKVWRIDEGEHPQHAKPRQGDVNVFSSAFHKTLQGRNCVLGSLVESNFTSVTPISTSMAVVSTDRGDICLLDDSDRNQRLYRVATVPFGVSALATDANGLLHVGGFNGELKTFEIKKLTDVSTPPPSPTARSESPSSPSLRSSDVPYVVSIAPVSGLLVTVDSRRAIRLVQVDTDEEHSYITKTVQQLPAQGEGVLGVHSLPFPNSFDASFVTWSADGVVKFWSPDGLIKVDIVVPLEQIEGCEEPNELKKVRSTPQASFIAAGDKYGVLSVIDGQTRKVVSSLKAHSAEITDIAVNDGEAPLIATAARDRTAQVFQKKGETWELTQTLDEHVGAVTGLLFSRDGQRLLSCSTDRTVVVRDYLAREEDGVTMAAFLIARTITLKSTPVSMVFDGEHEHVLVVSTIDRQVHKYDVRSGQPISCFKASDSDGGESVILSDLVHFSTARGQNVIAGVSSTDKSIRLYEENGALLGRDWGHTEGVTDIALVTGNSSQVDDVAPADSQCLVTVAVDGTIFVWNIDFKPPGHAPNRSNSDLSKQLDLAGASTSEKGASTNLLSNQAPLRRVLSQSELAKYQRASSSHGSDDGSAESPPVAVSVTTPTGSKRSSPTLRKRPSRINDSTPKLEPSPLASGTGGSSNNNKSHALRVQTSRRQHHARDSRSPSPPSPSRSGLPSPKLPNSPRHQHHGGSPKQQHSPKQANRSPKGPGAAVLQASGAHRRTSFGGAAAARMHKSRSHASLRETAENLCKSLRAWRKKVSSTPSPSTALSPDLTRELERELALTVRVVEGRGFSGGGSAGSREKDKDKEKDKDREKEREKEGRNGGGGAGASVGGAGGAASTPVDEAAMLRLLDAYSERLFGVLERRIERRVDEAFLGSRNGESGNGGDGRETAVSDGEEDEDAGEEGIEGEGEGEGEGDGRMRGRDNGLQGNE</sequence>
<dbReference type="InterPro" id="IPR015943">
    <property type="entry name" value="WD40/YVTN_repeat-like_dom_sf"/>
</dbReference>
<dbReference type="InterPro" id="IPR019775">
    <property type="entry name" value="WD40_repeat_CS"/>
</dbReference>
<dbReference type="PROSITE" id="PS50082">
    <property type="entry name" value="WD_REPEATS_2"/>
    <property type="match status" value="1"/>
</dbReference>
<protein>
    <submittedName>
        <fullName evidence="5">WD40-repeat-containing domain protein</fullName>
    </submittedName>
</protein>
<name>A0ABR1NGV3_9PEZI</name>
<accession>A0ABR1NGV3</accession>
<feature type="region of interest" description="Disordered" evidence="4">
    <location>
        <begin position="539"/>
        <end position="563"/>
    </location>
</feature>
<evidence type="ECO:0000256" key="3">
    <source>
        <dbReference type="PROSITE-ProRule" id="PRU00221"/>
    </source>
</evidence>
<dbReference type="PANTHER" id="PTHR45589:SF1">
    <property type="entry name" value="WD REPEAT DOMAIN 62, ISOFORM G"/>
    <property type="match status" value="1"/>
</dbReference>
<organism evidence="5 6">
    <name type="scientific">Phyllosticta paracitricarpa</name>
    <dbReference type="NCBI Taxonomy" id="2016321"/>
    <lineage>
        <taxon>Eukaryota</taxon>
        <taxon>Fungi</taxon>
        <taxon>Dikarya</taxon>
        <taxon>Ascomycota</taxon>
        <taxon>Pezizomycotina</taxon>
        <taxon>Dothideomycetes</taxon>
        <taxon>Dothideomycetes incertae sedis</taxon>
        <taxon>Botryosphaeriales</taxon>
        <taxon>Phyllostictaceae</taxon>
        <taxon>Phyllosticta</taxon>
    </lineage>
</organism>
<evidence type="ECO:0000256" key="4">
    <source>
        <dbReference type="SAM" id="MobiDB-lite"/>
    </source>
</evidence>
<dbReference type="Pfam" id="PF00400">
    <property type="entry name" value="WD40"/>
    <property type="match status" value="3"/>
</dbReference>
<dbReference type="InterPro" id="IPR052779">
    <property type="entry name" value="WDR62"/>
</dbReference>
<dbReference type="Gene3D" id="2.130.10.10">
    <property type="entry name" value="YVTN repeat-like/Quinoprotein amine dehydrogenase"/>
    <property type="match status" value="3"/>
</dbReference>
<evidence type="ECO:0000256" key="1">
    <source>
        <dbReference type="ARBA" id="ARBA00022574"/>
    </source>
</evidence>
<gene>
    <name evidence="5" type="ORF">JOL62DRAFT_565986</name>
</gene>
<dbReference type="InterPro" id="IPR001680">
    <property type="entry name" value="WD40_rpt"/>
</dbReference>
<feature type="region of interest" description="Disordered" evidence="4">
    <location>
        <begin position="245"/>
        <end position="270"/>
    </location>
</feature>
<feature type="region of interest" description="Disordered" evidence="4">
    <location>
        <begin position="1206"/>
        <end position="1259"/>
    </location>
</feature>
<evidence type="ECO:0000313" key="6">
    <source>
        <dbReference type="Proteomes" id="UP001367316"/>
    </source>
</evidence>
<keyword evidence="6" id="KW-1185">Reference proteome</keyword>
<comment type="caution">
    <text evidence="5">The sequence shown here is derived from an EMBL/GenBank/DDBJ whole genome shotgun (WGS) entry which is preliminary data.</text>
</comment>
<dbReference type="SMART" id="SM00320">
    <property type="entry name" value="WD40"/>
    <property type="match status" value="8"/>
</dbReference>
<reference evidence="5 6" key="1">
    <citation type="submission" date="2024-04" db="EMBL/GenBank/DDBJ databases">
        <title>Phyllosticta paracitricarpa is synonymous to the EU quarantine fungus P. citricarpa based on phylogenomic analyses.</title>
        <authorList>
            <consortium name="Lawrence Berkeley National Laboratory"/>
            <person name="Van ingen-buijs V.A."/>
            <person name="Van westerhoven A.C."/>
            <person name="Haridas S."/>
            <person name="Skiadas P."/>
            <person name="Martin F."/>
            <person name="Groenewald J.Z."/>
            <person name="Crous P.W."/>
            <person name="Seidl M.F."/>
        </authorList>
    </citation>
    <scope>NUCLEOTIDE SEQUENCE [LARGE SCALE GENOMIC DNA]</scope>
    <source>
        <strain evidence="5 6">CBS 141358</strain>
    </source>
</reference>
<dbReference type="PROSITE" id="PS00678">
    <property type="entry name" value="WD_REPEATS_1"/>
    <property type="match status" value="1"/>
</dbReference>
<feature type="region of interest" description="Disordered" evidence="4">
    <location>
        <begin position="960"/>
        <end position="1162"/>
    </location>
</feature>